<dbReference type="RefSeq" id="WP_045079514.1">
    <property type="nucleotide sequence ID" value="NZ_JSVU01000002.1"/>
</dbReference>
<evidence type="ECO:0008006" key="3">
    <source>
        <dbReference type="Google" id="ProtNLM"/>
    </source>
</evidence>
<evidence type="ECO:0000313" key="2">
    <source>
        <dbReference type="Proteomes" id="UP000033497"/>
    </source>
</evidence>
<name>A0ABR5DKP5_9FLAO</name>
<gene>
    <name evidence="1" type="ORF">MB09_03595</name>
</gene>
<proteinExistence type="predicted"/>
<evidence type="ECO:0000313" key="1">
    <source>
        <dbReference type="EMBL" id="KJJ39339.1"/>
    </source>
</evidence>
<sequence length="185" mass="21772">MNEKLKETANKLIGHLHNVSENGAKDYFQYDFDCSLFQDWNLTDIRQSEEHKELFDILGTLIGPVLYWFEILPPTTNEDVRNAISEYKHSIEAKSVPALKSKYSRDSNILYVGKVKRNFWGRVIQHLGYYQVVRTQGLQLYHWARPLNLKLRLHAYQFEPEMEDLVSVFELKFARILKPITGKHS</sequence>
<dbReference type="EMBL" id="JSVU01000002">
    <property type="protein sequence ID" value="KJJ39339.1"/>
    <property type="molecule type" value="Genomic_DNA"/>
</dbReference>
<dbReference type="Proteomes" id="UP000033497">
    <property type="component" value="Unassembled WGS sequence"/>
</dbReference>
<protein>
    <recommendedName>
        <fullName evidence="3">GIY-YIG domain-containing protein</fullName>
    </recommendedName>
</protein>
<comment type="caution">
    <text evidence="1">The sequence shown here is derived from an EMBL/GenBank/DDBJ whole genome shotgun (WGS) entry which is preliminary data.</text>
</comment>
<organism evidence="1 2">
    <name type="scientific">Aequorivita vladivostokensis</name>
    <dbReference type="NCBI Taxonomy" id="171194"/>
    <lineage>
        <taxon>Bacteria</taxon>
        <taxon>Pseudomonadati</taxon>
        <taxon>Bacteroidota</taxon>
        <taxon>Flavobacteriia</taxon>
        <taxon>Flavobacteriales</taxon>
        <taxon>Flavobacteriaceae</taxon>
        <taxon>Aequorivita</taxon>
    </lineage>
</organism>
<keyword evidence="2" id="KW-1185">Reference proteome</keyword>
<reference evidence="1 2" key="1">
    <citation type="submission" date="2014-10" db="EMBL/GenBank/DDBJ databases">
        <title>Genome sequencing of Vitellibacter vladivostokensis KMM 3516.</title>
        <authorList>
            <person name="Thevarajoo S."/>
            <person name="Selvaratnam C."/>
            <person name="Goh K.M."/>
            <person name="Chong C.S."/>
        </authorList>
    </citation>
    <scope>NUCLEOTIDE SEQUENCE [LARGE SCALE GENOMIC DNA]</scope>
    <source>
        <strain evidence="1 2">KMM 3516</strain>
    </source>
</reference>
<accession>A0ABR5DKP5</accession>